<comment type="caution">
    <text evidence="2">The sequence shown here is derived from an EMBL/GenBank/DDBJ whole genome shotgun (WGS) entry which is preliminary data.</text>
</comment>
<dbReference type="OrthoDB" id="1435097at2759"/>
<proteinExistence type="predicted"/>
<evidence type="ECO:0000259" key="1">
    <source>
        <dbReference type="Pfam" id="PF03108"/>
    </source>
</evidence>
<organism evidence="2 3">
    <name type="scientific">Gossypium stocksii</name>
    <dbReference type="NCBI Taxonomy" id="47602"/>
    <lineage>
        <taxon>Eukaryota</taxon>
        <taxon>Viridiplantae</taxon>
        <taxon>Streptophyta</taxon>
        <taxon>Embryophyta</taxon>
        <taxon>Tracheophyta</taxon>
        <taxon>Spermatophyta</taxon>
        <taxon>Magnoliopsida</taxon>
        <taxon>eudicotyledons</taxon>
        <taxon>Gunneridae</taxon>
        <taxon>Pentapetalae</taxon>
        <taxon>rosids</taxon>
        <taxon>malvids</taxon>
        <taxon>Malvales</taxon>
        <taxon>Malvaceae</taxon>
        <taxon>Malvoideae</taxon>
        <taxon>Gossypium</taxon>
    </lineage>
</organism>
<reference evidence="2 3" key="1">
    <citation type="journal article" date="2021" name="Plant Biotechnol. J.">
        <title>Multi-omics assisted identification of the key and species-specific regulatory components of drought-tolerant mechanisms in Gossypium stocksii.</title>
        <authorList>
            <person name="Yu D."/>
            <person name="Ke L."/>
            <person name="Zhang D."/>
            <person name="Wu Y."/>
            <person name="Sun Y."/>
            <person name="Mei J."/>
            <person name="Sun J."/>
            <person name="Sun Y."/>
        </authorList>
    </citation>
    <scope>NUCLEOTIDE SEQUENCE [LARGE SCALE GENOMIC DNA]</scope>
    <source>
        <strain evidence="3">cv. E1</strain>
        <tissue evidence="2">Leaf</tissue>
    </source>
</reference>
<accession>A0A9D3ZI91</accession>
<dbReference type="Proteomes" id="UP000828251">
    <property type="component" value="Unassembled WGS sequence"/>
</dbReference>
<sequence length="96" mass="10975">MHNVDLSEDDALEFSDLPHRRRNRASLSLDLGELEVGKEFSNKNSFLGVLKQHSIMNGVNYNVVKSKSDKFEAKCAMKDGTCSWKIMASLRKRTWL</sequence>
<keyword evidence="3" id="KW-1185">Reference proteome</keyword>
<evidence type="ECO:0000313" key="3">
    <source>
        <dbReference type="Proteomes" id="UP000828251"/>
    </source>
</evidence>
<dbReference type="Pfam" id="PF03108">
    <property type="entry name" value="DBD_Tnp_Mut"/>
    <property type="match status" value="1"/>
</dbReference>
<dbReference type="EMBL" id="JAIQCV010000012">
    <property type="protein sequence ID" value="KAH1038398.1"/>
    <property type="molecule type" value="Genomic_DNA"/>
</dbReference>
<gene>
    <name evidence="2" type="ORF">J1N35_040141</name>
</gene>
<dbReference type="InterPro" id="IPR004332">
    <property type="entry name" value="Transposase_MuDR"/>
</dbReference>
<protein>
    <recommendedName>
        <fullName evidence="1">Transposase MuDR plant domain-containing protein</fullName>
    </recommendedName>
</protein>
<name>A0A9D3ZI91_9ROSI</name>
<dbReference type="AlphaFoldDB" id="A0A9D3ZI91"/>
<feature type="domain" description="Transposase MuDR plant" evidence="1">
    <location>
        <begin position="34"/>
        <end position="94"/>
    </location>
</feature>
<evidence type="ECO:0000313" key="2">
    <source>
        <dbReference type="EMBL" id="KAH1038398.1"/>
    </source>
</evidence>